<feature type="non-terminal residue" evidence="1">
    <location>
        <position position="1"/>
    </location>
</feature>
<accession>X1CEQ6</accession>
<name>X1CEQ6_9ZZZZ</name>
<comment type="caution">
    <text evidence="1">The sequence shown here is derived from an EMBL/GenBank/DDBJ whole genome shotgun (WGS) entry which is preliminary data.</text>
</comment>
<proteinExistence type="predicted"/>
<organism evidence="1">
    <name type="scientific">marine sediment metagenome</name>
    <dbReference type="NCBI Taxonomy" id="412755"/>
    <lineage>
        <taxon>unclassified sequences</taxon>
        <taxon>metagenomes</taxon>
        <taxon>ecological metagenomes</taxon>
    </lineage>
</organism>
<evidence type="ECO:0000313" key="1">
    <source>
        <dbReference type="EMBL" id="GAG82706.1"/>
    </source>
</evidence>
<gene>
    <name evidence="1" type="ORF">S01H4_26178</name>
</gene>
<dbReference type="AlphaFoldDB" id="X1CEQ6"/>
<dbReference type="InterPro" id="IPR029058">
    <property type="entry name" value="AB_hydrolase_fold"/>
</dbReference>
<evidence type="ECO:0008006" key="2">
    <source>
        <dbReference type="Google" id="ProtNLM"/>
    </source>
</evidence>
<reference evidence="1" key="1">
    <citation type="journal article" date="2014" name="Front. Microbiol.">
        <title>High frequency of phylogenetically diverse reductive dehalogenase-homologous genes in deep subseafloor sedimentary metagenomes.</title>
        <authorList>
            <person name="Kawai M."/>
            <person name="Futagami T."/>
            <person name="Toyoda A."/>
            <person name="Takaki Y."/>
            <person name="Nishi S."/>
            <person name="Hori S."/>
            <person name="Arai W."/>
            <person name="Tsubouchi T."/>
            <person name="Morono Y."/>
            <person name="Uchiyama I."/>
            <person name="Ito T."/>
            <person name="Fujiyama A."/>
            <person name="Inagaki F."/>
            <person name="Takami H."/>
        </authorList>
    </citation>
    <scope>NUCLEOTIDE SEQUENCE</scope>
    <source>
        <strain evidence="1">Expedition CK06-06</strain>
    </source>
</reference>
<dbReference type="SUPFAM" id="SSF53474">
    <property type="entry name" value="alpha/beta-Hydrolases"/>
    <property type="match status" value="1"/>
</dbReference>
<dbReference type="Gene3D" id="3.40.50.1820">
    <property type="entry name" value="alpha/beta hydrolase"/>
    <property type="match status" value="1"/>
</dbReference>
<protein>
    <recommendedName>
        <fullName evidence="2">Peptidase S10</fullName>
    </recommendedName>
</protein>
<sequence>KFLIGESYGTTRAAGLAGHLQKELGMNLNGIMLISSILNFQTARFNPGNDLPYILFLPTYTATAWYHKRLSEDLQANFQEILSEVSEFAATEYTLALMKGDLLSIEERFQIIQKLARYTGLSENYIDGAKLRINIHKFVKELLRDQHRTVGRLDSRYIGIDRDDTGAEIDYDPSYTAIQGAYTATLNDYVQRDLNFKSDLPYQISAPIYKDWKFEDYHNQYLNVAETLREAISMNPFLLFFPLWGYHFYL</sequence>
<dbReference type="EMBL" id="BART01012575">
    <property type="protein sequence ID" value="GAG82706.1"/>
    <property type="molecule type" value="Genomic_DNA"/>
</dbReference>